<organism evidence="2 3">
    <name type="scientific">Chryseobacterium soli</name>
    <dbReference type="NCBI Taxonomy" id="445961"/>
    <lineage>
        <taxon>Bacteria</taxon>
        <taxon>Pseudomonadati</taxon>
        <taxon>Bacteroidota</taxon>
        <taxon>Flavobacteriia</taxon>
        <taxon>Flavobacteriales</taxon>
        <taxon>Weeksellaceae</taxon>
        <taxon>Chryseobacterium group</taxon>
        <taxon>Chryseobacterium</taxon>
    </lineage>
</organism>
<dbReference type="eggNOG" id="COG0251">
    <property type="taxonomic scope" value="Bacteria"/>
</dbReference>
<proteinExistence type="inferred from homology"/>
<name>A0A086A2Q2_9FLAO</name>
<accession>A0A086A2Q2</accession>
<evidence type="ECO:0000313" key="3">
    <source>
        <dbReference type="Proteomes" id="UP000028705"/>
    </source>
</evidence>
<dbReference type="NCBIfam" id="TIGR00004">
    <property type="entry name" value="Rid family detoxifying hydrolase"/>
    <property type="match status" value="1"/>
</dbReference>
<dbReference type="SUPFAM" id="SSF55298">
    <property type="entry name" value="YjgF-like"/>
    <property type="match status" value="1"/>
</dbReference>
<sequence>MKNALPFTPSLQVDNLLFISGQVGVNPETSTLANENFDAEVKQVMENLKTQLQTHGLTLEDLVSTTIYLKDMKNYAALNERYSSYFEHKYPTRTCIAVLDLPANASVEISGIAHFKTKE</sequence>
<dbReference type="PANTHER" id="PTHR11803">
    <property type="entry name" value="2-IMINOBUTANOATE/2-IMINOPROPANOATE DEAMINASE RIDA"/>
    <property type="match status" value="1"/>
</dbReference>
<evidence type="ECO:0000256" key="1">
    <source>
        <dbReference type="ARBA" id="ARBA00010552"/>
    </source>
</evidence>
<dbReference type="Proteomes" id="UP000028705">
    <property type="component" value="Unassembled WGS sequence"/>
</dbReference>
<dbReference type="Gene3D" id="3.30.1330.40">
    <property type="entry name" value="RutC-like"/>
    <property type="match status" value="1"/>
</dbReference>
<dbReference type="FunFam" id="3.30.1330.40:FF:000001">
    <property type="entry name" value="L-PSP family endoribonuclease"/>
    <property type="match status" value="1"/>
</dbReference>
<dbReference type="PANTHER" id="PTHR11803:SF39">
    <property type="entry name" value="2-IMINOBUTANOATE_2-IMINOPROPANOATE DEAMINASE"/>
    <property type="match status" value="1"/>
</dbReference>
<dbReference type="STRING" id="445961.IW15_17510"/>
<evidence type="ECO:0000313" key="2">
    <source>
        <dbReference type="EMBL" id="KFF10966.1"/>
    </source>
</evidence>
<dbReference type="CDD" id="cd00448">
    <property type="entry name" value="YjgF_YER057c_UK114_family"/>
    <property type="match status" value="1"/>
</dbReference>
<dbReference type="InterPro" id="IPR006056">
    <property type="entry name" value="RidA"/>
</dbReference>
<comment type="similarity">
    <text evidence="1">Belongs to the RutC family.</text>
</comment>
<dbReference type="AlphaFoldDB" id="A0A086A2Q2"/>
<dbReference type="GO" id="GO:0005829">
    <property type="term" value="C:cytosol"/>
    <property type="evidence" value="ECO:0007669"/>
    <property type="project" value="TreeGrafter"/>
</dbReference>
<keyword evidence="3" id="KW-1185">Reference proteome</keyword>
<dbReference type="InterPro" id="IPR006175">
    <property type="entry name" value="YjgF/YER057c/UK114"/>
</dbReference>
<protein>
    <submittedName>
        <fullName evidence="2">Uncharacterized protein</fullName>
    </submittedName>
</protein>
<dbReference type="Pfam" id="PF01042">
    <property type="entry name" value="Ribonuc_L-PSP"/>
    <property type="match status" value="1"/>
</dbReference>
<dbReference type="InterPro" id="IPR035959">
    <property type="entry name" value="RutC-like_sf"/>
</dbReference>
<reference evidence="2 3" key="1">
    <citation type="submission" date="2014-07" db="EMBL/GenBank/DDBJ databases">
        <title>Genome of Chryseobacterium soli DSM 19298.</title>
        <authorList>
            <person name="Stropko S.J."/>
            <person name="Pipes S.E."/>
            <person name="Newman J."/>
        </authorList>
    </citation>
    <scope>NUCLEOTIDE SEQUENCE [LARGE SCALE GENOMIC DNA]</scope>
    <source>
        <strain evidence="2 3">DSM 19298</strain>
    </source>
</reference>
<gene>
    <name evidence="2" type="ORF">IW15_17510</name>
</gene>
<dbReference type="GO" id="GO:0019239">
    <property type="term" value="F:deaminase activity"/>
    <property type="evidence" value="ECO:0007669"/>
    <property type="project" value="TreeGrafter"/>
</dbReference>
<comment type="caution">
    <text evidence="2">The sequence shown here is derived from an EMBL/GenBank/DDBJ whole genome shotgun (WGS) entry which is preliminary data.</text>
</comment>
<dbReference type="EMBL" id="JPRH01000008">
    <property type="protein sequence ID" value="KFF10966.1"/>
    <property type="molecule type" value="Genomic_DNA"/>
</dbReference>